<evidence type="ECO:0000313" key="7">
    <source>
        <dbReference type="Proteomes" id="UP000188159"/>
    </source>
</evidence>
<reference evidence="3 6" key="1">
    <citation type="submission" date="2015-09" db="EMBL/GenBank/DDBJ databases">
        <authorList>
            <consortium name="Pathogen Informatics"/>
        </authorList>
    </citation>
    <scope>NUCLEOTIDE SEQUENCE [LARGE SCALE GENOMIC DNA]</scope>
    <source>
        <strain evidence="3 6">2789STDY5608868</strain>
    </source>
</reference>
<dbReference type="Gene3D" id="3.40.930.10">
    <property type="entry name" value="Mannitol-specific EII, Chain A"/>
    <property type="match status" value="1"/>
</dbReference>
<dbReference type="EMBL" id="CP012098">
    <property type="protein sequence ID" value="AQP39048.1"/>
    <property type="molecule type" value="Genomic_DNA"/>
</dbReference>
<dbReference type="EMBL" id="CP132968">
    <property type="protein sequence ID" value="WMD16883.1"/>
    <property type="molecule type" value="Genomic_DNA"/>
</dbReference>
<dbReference type="SUPFAM" id="SSF55804">
    <property type="entry name" value="Phoshotransferase/anion transport protein"/>
    <property type="match status" value="1"/>
</dbReference>
<dbReference type="PANTHER" id="PTHR47738:SF3">
    <property type="entry name" value="PHOSPHOTRANSFERASE SYSTEM MANNITOL_FRUCTOSE-SPECIFIC IIA DOMAIN CONTAINING PROTEIN"/>
    <property type="match status" value="1"/>
</dbReference>
<evidence type="ECO:0000313" key="2">
    <source>
        <dbReference type="EMBL" id="AQP39048.1"/>
    </source>
</evidence>
<evidence type="ECO:0000313" key="3">
    <source>
        <dbReference type="EMBL" id="CUM93928.1"/>
    </source>
</evidence>
<dbReference type="RefSeq" id="WP_009264586.1">
    <property type="nucleotide sequence ID" value="NC_021016.1"/>
</dbReference>
<dbReference type="EMBL" id="CYXT01000010">
    <property type="protein sequence ID" value="CUM93928.1"/>
    <property type="molecule type" value="Genomic_DNA"/>
</dbReference>
<dbReference type="Proteomes" id="UP000188159">
    <property type="component" value="Chromosome"/>
</dbReference>
<dbReference type="PROSITE" id="PS51094">
    <property type="entry name" value="PTS_EIIA_TYPE_2"/>
    <property type="match status" value="1"/>
</dbReference>
<reference evidence="2 7" key="2">
    <citation type="journal article" date="2016" name="Sci. Rep.">
        <title>Accelerated dysbiosis of gut microbiota during aggravation of DSS-induced colitis by a butyrate-producing bacterium.</title>
        <authorList>
            <person name="Zhang Q."/>
            <person name="Wu Y."/>
            <person name="Wang J."/>
            <person name="Wu G."/>
            <person name="Long W."/>
            <person name="Xue Z."/>
            <person name="Wang L."/>
            <person name="Zhang X."/>
            <person name="Pang X."/>
            <person name="Zhao Y."/>
            <person name="Zhao L."/>
            <person name="Zhang C."/>
        </authorList>
    </citation>
    <scope>NUCLEOTIDE SEQUENCE [LARGE SCALE GENOMIC DNA]</scope>
    <source>
        <strain evidence="2 7">BPB5</strain>
    </source>
</reference>
<organism evidence="2 7">
    <name type="scientific">Anaerostipes hadrus</name>
    <dbReference type="NCBI Taxonomy" id="649756"/>
    <lineage>
        <taxon>Bacteria</taxon>
        <taxon>Bacillati</taxon>
        <taxon>Bacillota</taxon>
        <taxon>Clostridia</taxon>
        <taxon>Lachnospirales</taxon>
        <taxon>Lachnospiraceae</taxon>
        <taxon>Anaerostipes</taxon>
    </lineage>
</organism>
<accession>A0A173Z6R1</accession>
<feature type="domain" description="PTS EIIA type-2" evidence="1">
    <location>
        <begin position="5"/>
        <end position="160"/>
    </location>
</feature>
<evidence type="ECO:0000313" key="8">
    <source>
        <dbReference type="Proteomes" id="UP001644750"/>
    </source>
</evidence>
<evidence type="ECO:0000313" key="6">
    <source>
        <dbReference type="Proteomes" id="UP000095598"/>
    </source>
</evidence>
<keyword evidence="8" id="KW-1185">Reference proteome</keyword>
<dbReference type="PANTHER" id="PTHR47738">
    <property type="entry name" value="PTS SYSTEM FRUCTOSE-LIKE EIIA COMPONENT-RELATED"/>
    <property type="match status" value="1"/>
</dbReference>
<sequence length="162" mass="18738">MANRDTIYKELIQLDWEVKDQDEFFDKMTDKLLELGYVKDTFRDAIKTREANYPTALPVEPYPVAIPHSDPENIIKPFIACTRLKDTIKWCEMANNDVQHDVKFIFMLGFLGGHDDPNAGNEHVELLQVLVTNFQKPEVMDRLVNAKTEDEYMEAVLSMEGL</sequence>
<gene>
    <name evidence="3" type="primary">fruA_7</name>
    <name evidence="2" type="ORF">DO83_05210</name>
    <name evidence="3" type="ORF">ERS852425_01576</name>
    <name evidence="4" type="ORF">G5A72_00725</name>
    <name evidence="5" type="ORF">RBI15_01940</name>
</gene>
<dbReference type="CDD" id="cd00211">
    <property type="entry name" value="PTS_IIA_fru"/>
    <property type="match status" value="1"/>
</dbReference>
<reference evidence="4" key="4">
    <citation type="submission" date="2020-02" db="EMBL/GenBank/DDBJ databases">
        <authorList>
            <person name="Littmann E."/>
            <person name="Sorbara M."/>
        </authorList>
    </citation>
    <scope>NUCLEOTIDE SEQUENCE</scope>
    <source>
        <strain evidence="4">MSK.14.57</strain>
    </source>
</reference>
<proteinExistence type="predicted"/>
<dbReference type="InterPro" id="IPR051541">
    <property type="entry name" value="PTS_SugarTrans_NitroReg"/>
</dbReference>
<dbReference type="EMBL" id="JAAITB010000001">
    <property type="protein sequence ID" value="NSJ78137.1"/>
    <property type="molecule type" value="Genomic_DNA"/>
</dbReference>
<reference evidence="4 8" key="3">
    <citation type="journal article" date="2020" name="Cell Host Microbe">
        <title>Functional and Genomic Variation between Human-Derived Isolates of Lachnospiraceae Reveals Inter- and Intra-Species Diversity.</title>
        <authorList>
            <person name="Sorbara M.T."/>
            <person name="Littmann E.R."/>
            <person name="Fontana E."/>
            <person name="Moody T.U."/>
            <person name="Kohout C.E."/>
            <person name="Gjonbalaj M."/>
            <person name="Eaton V."/>
            <person name="Seok R."/>
            <person name="Leiner I.M."/>
            <person name="Pamer E.G."/>
        </authorList>
    </citation>
    <scope>NUCLEOTIDE SEQUENCE [LARGE SCALE GENOMIC DNA]</scope>
    <source>
        <strain evidence="4 8">MSK.14.57</strain>
    </source>
</reference>
<reference evidence="5" key="5">
    <citation type="submission" date="2023-08" db="EMBL/GenBank/DDBJ databases">
        <title>Complete Genome Sequences of butyrate producing Anaerostipes hadrus strains BA1 and GIF7 isolated from the terminal ileum of a healthy lean male.</title>
        <authorList>
            <person name="Low A."/>
            <person name="Sheludchenko M."/>
            <person name="Cheng H.E."/>
            <person name="Koh X.Q."/>
            <person name="Lee J."/>
        </authorList>
    </citation>
    <scope>NUCLEOTIDE SEQUENCE</scope>
    <source>
        <strain evidence="5">BA1</strain>
    </source>
</reference>
<evidence type="ECO:0000313" key="4">
    <source>
        <dbReference type="EMBL" id="NSJ78137.1"/>
    </source>
</evidence>
<dbReference type="InterPro" id="IPR016152">
    <property type="entry name" value="PTrfase/Anion_transptr"/>
</dbReference>
<name>A0A173Z6R1_ANAHA</name>
<dbReference type="InterPro" id="IPR002178">
    <property type="entry name" value="PTS_EIIA_type-2_dom"/>
</dbReference>
<dbReference type="Proteomes" id="UP001644750">
    <property type="component" value="Unassembled WGS sequence"/>
</dbReference>
<dbReference type="Proteomes" id="UP001243496">
    <property type="component" value="Chromosome"/>
</dbReference>
<dbReference type="GeneID" id="92740127"/>
<dbReference type="Pfam" id="PF00359">
    <property type="entry name" value="PTS_EIIA_2"/>
    <property type="match status" value="1"/>
</dbReference>
<dbReference type="Proteomes" id="UP000095598">
    <property type="component" value="Unassembled WGS sequence"/>
</dbReference>
<keyword evidence="2" id="KW-0762">Sugar transport</keyword>
<dbReference type="AlphaFoldDB" id="A0A173Z6R1"/>
<protein>
    <submittedName>
        <fullName evidence="3">EIIABC-Fru</fullName>
    </submittedName>
    <submittedName>
        <fullName evidence="2">PTS sugar transporter subunit IIA</fullName>
    </submittedName>
</protein>
<evidence type="ECO:0000313" key="5">
    <source>
        <dbReference type="EMBL" id="WMD16883.1"/>
    </source>
</evidence>
<keyword evidence="2" id="KW-0813">Transport</keyword>
<evidence type="ECO:0000259" key="1">
    <source>
        <dbReference type="PROSITE" id="PS51094"/>
    </source>
</evidence>